<gene>
    <name evidence="1" type="ORF">OWV82_005007</name>
</gene>
<protein>
    <submittedName>
        <fullName evidence="1">Beta-glucosidase</fullName>
    </submittedName>
</protein>
<comment type="caution">
    <text evidence="1">The sequence shown here is derived from an EMBL/GenBank/DDBJ whole genome shotgun (WGS) entry which is preliminary data.</text>
</comment>
<evidence type="ECO:0000313" key="2">
    <source>
        <dbReference type="Proteomes" id="UP001164539"/>
    </source>
</evidence>
<evidence type="ECO:0000313" key="1">
    <source>
        <dbReference type="EMBL" id="KAJ4726267.1"/>
    </source>
</evidence>
<name>A0ACC1YS68_MELAZ</name>
<accession>A0ACC1YS68</accession>
<sequence>MQLISRFQKQFSYFLFLLALLQLCSSRKAFDKISNENEEEQVKRSHFPGGFIFGTATSSYQIEGGYLEDGKGLSNWDVFCHIQGNIDNNANGDVADDHYHRFLEDIDIMHSLGVNAYRFSISWVRILPKGRFGEVNPSGIKFYNKLIDNLLLRGIEPFVTIYHHDFPQELEDRYGSWLSPLMQEDFVHLAKTCFENFGDRVKYWATLNEPNLLSDMAYIRGWYPPAHCSMPFGNCSTGNSDTEPLIAMHSMLLSHAKAVKLYRKHFQAKQGGSLGIITSSMMYEPLRDEELDRQAVSRVLAFTTGWMLDPLVFGDYPPEMRQYLGPALPSFSQEETKLIKGSLDFIGINHYSTLYATDCIHSSCILGGDHAIRGYTYTTGYRDGIAIGESTGNQRFFVVPDGMEKIIQYVKDRYKNMPMYVTENGYSPPRQENQQVQDSLQDVQRIEYHKGYLAAVARAIRNGADVRGYFVWSLMDNLEWIDGFSVTYGLYYVDRQTLQRTPKLSALWYKNFLANNTSPTIQIRSSI</sequence>
<organism evidence="1 2">
    <name type="scientific">Melia azedarach</name>
    <name type="common">Chinaberry tree</name>
    <dbReference type="NCBI Taxonomy" id="155640"/>
    <lineage>
        <taxon>Eukaryota</taxon>
        <taxon>Viridiplantae</taxon>
        <taxon>Streptophyta</taxon>
        <taxon>Embryophyta</taxon>
        <taxon>Tracheophyta</taxon>
        <taxon>Spermatophyta</taxon>
        <taxon>Magnoliopsida</taxon>
        <taxon>eudicotyledons</taxon>
        <taxon>Gunneridae</taxon>
        <taxon>Pentapetalae</taxon>
        <taxon>rosids</taxon>
        <taxon>malvids</taxon>
        <taxon>Sapindales</taxon>
        <taxon>Meliaceae</taxon>
        <taxon>Melia</taxon>
    </lineage>
</organism>
<reference evidence="1 2" key="1">
    <citation type="journal article" date="2023" name="Science">
        <title>Complex scaffold remodeling in plant triterpene biosynthesis.</title>
        <authorList>
            <person name="De La Pena R."/>
            <person name="Hodgson H."/>
            <person name="Liu J.C."/>
            <person name="Stephenson M.J."/>
            <person name="Martin A.C."/>
            <person name="Owen C."/>
            <person name="Harkess A."/>
            <person name="Leebens-Mack J."/>
            <person name="Jimenez L.E."/>
            <person name="Osbourn A."/>
            <person name="Sattely E.S."/>
        </authorList>
    </citation>
    <scope>NUCLEOTIDE SEQUENCE [LARGE SCALE GENOMIC DNA]</scope>
    <source>
        <strain evidence="2">cv. JPN11</strain>
        <tissue evidence="1">Leaf</tissue>
    </source>
</reference>
<dbReference type="EMBL" id="CM051395">
    <property type="protein sequence ID" value="KAJ4726267.1"/>
    <property type="molecule type" value="Genomic_DNA"/>
</dbReference>
<dbReference type="Proteomes" id="UP001164539">
    <property type="component" value="Chromosome 2"/>
</dbReference>
<keyword evidence="2" id="KW-1185">Reference proteome</keyword>
<proteinExistence type="predicted"/>